<name>A0A0M0HRL8_VIBNE</name>
<dbReference type="EMBL" id="LHPJ01000004">
    <property type="protein sequence ID" value="KOO04735.1"/>
    <property type="molecule type" value="Genomic_DNA"/>
</dbReference>
<evidence type="ECO:0000313" key="1">
    <source>
        <dbReference type="EMBL" id="KOO04735.1"/>
    </source>
</evidence>
<dbReference type="RefSeq" id="WP_053394392.1">
    <property type="nucleotide sequence ID" value="NZ_LHPJ01000004.1"/>
</dbReference>
<dbReference type="STRING" id="693.AKJ17_03455"/>
<keyword evidence="2" id="KW-1185">Reference proteome</keyword>
<dbReference type="PATRIC" id="fig|693.5.peg.697"/>
<accession>A0A0M0HRL8</accession>
<sequence>MKPVSQVLESLLGGSFICPATDRDAYKTLTDDRTRREINQVLTLMSRELQCTSRTSAYYVTYKSINDYNRRQVTTLMSNVHGIIRPVVKFIATVSEAAQVETVMVGGDELNVPVLSAQIQSSPSLMEKLDSIYRLPKVSRKKVRETASEKLDVVVEFLVKEGVAHLVNKERQLYVMTGKLDFVYEVLDFIDTHEKVVETVNKSNEDQGEFDF</sequence>
<protein>
    <submittedName>
        <fullName evidence="1">Uncharacterized protein</fullName>
    </submittedName>
</protein>
<organism evidence="1 2">
    <name type="scientific">Vibrio nereis</name>
    <dbReference type="NCBI Taxonomy" id="693"/>
    <lineage>
        <taxon>Bacteria</taxon>
        <taxon>Pseudomonadati</taxon>
        <taxon>Pseudomonadota</taxon>
        <taxon>Gammaproteobacteria</taxon>
        <taxon>Vibrionales</taxon>
        <taxon>Vibrionaceae</taxon>
        <taxon>Vibrio</taxon>
    </lineage>
</organism>
<proteinExistence type="predicted"/>
<evidence type="ECO:0000313" key="2">
    <source>
        <dbReference type="Proteomes" id="UP000037515"/>
    </source>
</evidence>
<reference evidence="2" key="1">
    <citation type="submission" date="2015-08" db="EMBL/GenBank/DDBJ databases">
        <title>Vibrio galatheae sp. nov., a novel member of the Vibrionaceae family isolated from the Solomon Islands.</title>
        <authorList>
            <person name="Giubergia S."/>
            <person name="Machado H."/>
            <person name="Mateiu R.V."/>
            <person name="Gram L."/>
        </authorList>
    </citation>
    <scope>NUCLEOTIDE SEQUENCE [LARGE SCALE GENOMIC DNA]</scope>
    <source>
        <strain evidence="2">DSM 19584</strain>
    </source>
</reference>
<dbReference type="Proteomes" id="UP000037515">
    <property type="component" value="Unassembled WGS sequence"/>
</dbReference>
<gene>
    <name evidence="1" type="ORF">AKJ17_03455</name>
</gene>
<dbReference type="AlphaFoldDB" id="A0A0M0HRL8"/>
<dbReference type="OrthoDB" id="8565179at2"/>
<comment type="caution">
    <text evidence="1">The sequence shown here is derived from an EMBL/GenBank/DDBJ whole genome shotgun (WGS) entry which is preliminary data.</text>
</comment>